<protein>
    <submittedName>
        <fullName evidence="2">Nicotinamidase/pyrazinamidase</fullName>
    </submittedName>
</protein>
<accession>A0A162SPZ1</accession>
<reference evidence="2 3" key="1">
    <citation type="submission" date="2016-04" db="EMBL/GenBank/DDBJ databases">
        <title>Genome sequence of Clostridium magnum DSM 2767.</title>
        <authorList>
            <person name="Poehlein A."/>
            <person name="Uhlig R."/>
            <person name="Fischer R."/>
            <person name="Bahl H."/>
            <person name="Daniel R."/>
        </authorList>
    </citation>
    <scope>NUCLEOTIDE SEQUENCE [LARGE SCALE GENOMIC DNA]</scope>
    <source>
        <strain evidence="2 3">DSM 2767</strain>
    </source>
</reference>
<comment type="caution">
    <text evidence="2">The sequence shown here is derived from an EMBL/GenBank/DDBJ whole genome shotgun (WGS) entry which is preliminary data.</text>
</comment>
<evidence type="ECO:0000313" key="2">
    <source>
        <dbReference type="EMBL" id="KZL91717.1"/>
    </source>
</evidence>
<dbReference type="InterPro" id="IPR000868">
    <property type="entry name" value="Isochorismatase-like_dom"/>
</dbReference>
<dbReference type="PANTHER" id="PTHR47297">
    <property type="match status" value="1"/>
</dbReference>
<dbReference type="CDD" id="cd00431">
    <property type="entry name" value="cysteine_hydrolases"/>
    <property type="match status" value="1"/>
</dbReference>
<sequence length="216" mass="24805">MKVDFNYEINFEVLKRIQNTTFEIGDKKDTVLFIVDMNNGFAKQGALYSDRVENIIPNVKDIAQMFIDRKCPIVAFSDSHTEDSIEFKTYPKHCMENSIETELVDELLEMKDKIKIISKNSTNGFLEEETQAAIKKFIKEGYKNWVIIGCCTDICVKFFALTLQNYFTKENLDFNIVIPTSAVETYDAPGHNANAMNLFSLLEMYMNGITVVENII</sequence>
<keyword evidence="3" id="KW-1185">Reference proteome</keyword>
<organism evidence="2 3">
    <name type="scientific">Clostridium magnum DSM 2767</name>
    <dbReference type="NCBI Taxonomy" id="1121326"/>
    <lineage>
        <taxon>Bacteria</taxon>
        <taxon>Bacillati</taxon>
        <taxon>Bacillota</taxon>
        <taxon>Clostridia</taxon>
        <taxon>Eubacteriales</taxon>
        <taxon>Clostridiaceae</taxon>
        <taxon>Clostridium</taxon>
    </lineage>
</organism>
<dbReference type="PATRIC" id="fig|1121326.3.peg.3516"/>
<dbReference type="STRING" id="1121326.CLMAG_34760"/>
<dbReference type="PANTHER" id="PTHR47297:SF2">
    <property type="entry name" value="OS02G0606800 PROTEIN"/>
    <property type="match status" value="1"/>
</dbReference>
<dbReference type="InterPro" id="IPR044717">
    <property type="entry name" value="NIC1"/>
</dbReference>
<proteinExistence type="predicted"/>
<dbReference type="RefSeq" id="WP_066624865.1">
    <property type="nucleotide sequence ID" value="NZ_FQXL01000060.1"/>
</dbReference>
<dbReference type="InterPro" id="IPR036380">
    <property type="entry name" value="Isochorismatase-like_sf"/>
</dbReference>
<dbReference type="Gene3D" id="3.40.50.850">
    <property type="entry name" value="Isochorismatase-like"/>
    <property type="match status" value="1"/>
</dbReference>
<dbReference type="AlphaFoldDB" id="A0A162SPZ1"/>
<dbReference type="GO" id="GO:0019365">
    <property type="term" value="P:pyridine nucleotide salvage"/>
    <property type="evidence" value="ECO:0007669"/>
    <property type="project" value="InterPro"/>
</dbReference>
<feature type="domain" description="Isochorismatase-like" evidence="1">
    <location>
        <begin position="30"/>
        <end position="199"/>
    </location>
</feature>
<dbReference type="OrthoDB" id="9796485at2"/>
<evidence type="ECO:0000313" key="3">
    <source>
        <dbReference type="Proteomes" id="UP000076603"/>
    </source>
</evidence>
<dbReference type="Pfam" id="PF00857">
    <property type="entry name" value="Isochorismatase"/>
    <property type="match status" value="1"/>
</dbReference>
<dbReference type="EMBL" id="LWAE01000003">
    <property type="protein sequence ID" value="KZL91717.1"/>
    <property type="molecule type" value="Genomic_DNA"/>
</dbReference>
<dbReference type="SUPFAM" id="SSF52499">
    <property type="entry name" value="Isochorismatase-like hydrolases"/>
    <property type="match status" value="1"/>
</dbReference>
<dbReference type="Proteomes" id="UP000076603">
    <property type="component" value="Unassembled WGS sequence"/>
</dbReference>
<dbReference type="GO" id="GO:0008936">
    <property type="term" value="F:nicotinamidase activity"/>
    <property type="evidence" value="ECO:0007669"/>
    <property type="project" value="InterPro"/>
</dbReference>
<evidence type="ECO:0000259" key="1">
    <source>
        <dbReference type="Pfam" id="PF00857"/>
    </source>
</evidence>
<gene>
    <name evidence="2" type="ORF">CLMAG_34760</name>
</gene>
<name>A0A162SPZ1_9CLOT</name>